<dbReference type="EMBL" id="ML178815">
    <property type="protein sequence ID" value="TFL06059.1"/>
    <property type="molecule type" value="Genomic_DNA"/>
</dbReference>
<keyword evidence="3" id="KW-1185">Reference proteome</keyword>
<gene>
    <name evidence="2" type="ORF">BDV98DRAFT_558752</name>
</gene>
<sequence>MPSEHGRGRMAARIGEDWRGSATVTLPSFANSCLPPVVKLGLIRSPLPILATSKLALTDYCQLLPATAEFCHTLPVLTATCTPASSRQSSPVAADPTIGFCSTPPRSTSPLAPLRRCHTPIDRIRVLACALIRAENDDRKGAEGKSTETQVDADAARCS</sequence>
<proteinExistence type="predicted"/>
<organism evidence="2 3">
    <name type="scientific">Pterulicium gracile</name>
    <dbReference type="NCBI Taxonomy" id="1884261"/>
    <lineage>
        <taxon>Eukaryota</taxon>
        <taxon>Fungi</taxon>
        <taxon>Dikarya</taxon>
        <taxon>Basidiomycota</taxon>
        <taxon>Agaricomycotina</taxon>
        <taxon>Agaricomycetes</taxon>
        <taxon>Agaricomycetidae</taxon>
        <taxon>Agaricales</taxon>
        <taxon>Pleurotineae</taxon>
        <taxon>Pterulaceae</taxon>
        <taxon>Pterulicium</taxon>
    </lineage>
</organism>
<evidence type="ECO:0000313" key="2">
    <source>
        <dbReference type="EMBL" id="TFL06059.1"/>
    </source>
</evidence>
<protein>
    <submittedName>
        <fullName evidence="2">Uncharacterized protein</fullName>
    </submittedName>
</protein>
<dbReference type="AlphaFoldDB" id="A0A5C3R0F9"/>
<reference evidence="2 3" key="1">
    <citation type="journal article" date="2019" name="Nat. Ecol. Evol.">
        <title>Megaphylogeny resolves global patterns of mushroom evolution.</title>
        <authorList>
            <person name="Varga T."/>
            <person name="Krizsan K."/>
            <person name="Foldi C."/>
            <person name="Dima B."/>
            <person name="Sanchez-Garcia M."/>
            <person name="Sanchez-Ramirez S."/>
            <person name="Szollosi G.J."/>
            <person name="Szarkandi J.G."/>
            <person name="Papp V."/>
            <person name="Albert L."/>
            <person name="Andreopoulos W."/>
            <person name="Angelini C."/>
            <person name="Antonin V."/>
            <person name="Barry K.W."/>
            <person name="Bougher N.L."/>
            <person name="Buchanan P."/>
            <person name="Buyck B."/>
            <person name="Bense V."/>
            <person name="Catcheside P."/>
            <person name="Chovatia M."/>
            <person name="Cooper J."/>
            <person name="Damon W."/>
            <person name="Desjardin D."/>
            <person name="Finy P."/>
            <person name="Geml J."/>
            <person name="Haridas S."/>
            <person name="Hughes K."/>
            <person name="Justo A."/>
            <person name="Karasinski D."/>
            <person name="Kautmanova I."/>
            <person name="Kiss B."/>
            <person name="Kocsube S."/>
            <person name="Kotiranta H."/>
            <person name="LaButti K.M."/>
            <person name="Lechner B.E."/>
            <person name="Liimatainen K."/>
            <person name="Lipzen A."/>
            <person name="Lukacs Z."/>
            <person name="Mihaltcheva S."/>
            <person name="Morgado L.N."/>
            <person name="Niskanen T."/>
            <person name="Noordeloos M.E."/>
            <person name="Ohm R.A."/>
            <person name="Ortiz-Santana B."/>
            <person name="Ovrebo C."/>
            <person name="Racz N."/>
            <person name="Riley R."/>
            <person name="Savchenko A."/>
            <person name="Shiryaev A."/>
            <person name="Soop K."/>
            <person name="Spirin V."/>
            <person name="Szebenyi C."/>
            <person name="Tomsovsky M."/>
            <person name="Tulloss R.E."/>
            <person name="Uehling J."/>
            <person name="Grigoriev I.V."/>
            <person name="Vagvolgyi C."/>
            <person name="Papp T."/>
            <person name="Martin F.M."/>
            <person name="Miettinen O."/>
            <person name="Hibbett D.S."/>
            <person name="Nagy L.G."/>
        </authorList>
    </citation>
    <scope>NUCLEOTIDE SEQUENCE [LARGE SCALE GENOMIC DNA]</scope>
    <source>
        <strain evidence="2 3">CBS 309.79</strain>
    </source>
</reference>
<feature type="region of interest" description="Disordered" evidence="1">
    <location>
        <begin position="138"/>
        <end position="159"/>
    </location>
</feature>
<accession>A0A5C3R0F9</accession>
<name>A0A5C3R0F9_9AGAR</name>
<dbReference type="Proteomes" id="UP000305067">
    <property type="component" value="Unassembled WGS sequence"/>
</dbReference>
<evidence type="ECO:0000313" key="3">
    <source>
        <dbReference type="Proteomes" id="UP000305067"/>
    </source>
</evidence>
<evidence type="ECO:0000256" key="1">
    <source>
        <dbReference type="SAM" id="MobiDB-lite"/>
    </source>
</evidence>